<sequence>MADAAVNAQQADAQPRGGKRKAADPPVDYEKEFSDFKQEITGVVREIKDAIAGAPADDDETGLKRYRFLKNTHDALHSALDTTAYQSFAEMLQHHDIRDFDEYEEVIRSGLARPTLLLKRDMDQTNVNIFNSWIASVLMSNMDLRVILDVHLTWWST</sequence>
<accession>A0ACB7T471</accession>
<proteinExistence type="predicted"/>
<dbReference type="EMBL" id="CM023491">
    <property type="protein sequence ID" value="KAH6940949.1"/>
    <property type="molecule type" value="Genomic_DNA"/>
</dbReference>
<name>A0ACB7T471_HYAAI</name>
<gene>
    <name evidence="1" type="ORF">HPB50_010645</name>
</gene>
<evidence type="ECO:0000313" key="1">
    <source>
        <dbReference type="EMBL" id="KAH6940949.1"/>
    </source>
</evidence>
<organism evidence="1 2">
    <name type="scientific">Hyalomma asiaticum</name>
    <name type="common">Tick</name>
    <dbReference type="NCBI Taxonomy" id="266040"/>
    <lineage>
        <taxon>Eukaryota</taxon>
        <taxon>Metazoa</taxon>
        <taxon>Ecdysozoa</taxon>
        <taxon>Arthropoda</taxon>
        <taxon>Chelicerata</taxon>
        <taxon>Arachnida</taxon>
        <taxon>Acari</taxon>
        <taxon>Parasitiformes</taxon>
        <taxon>Ixodida</taxon>
        <taxon>Ixodoidea</taxon>
        <taxon>Ixodidae</taxon>
        <taxon>Hyalomminae</taxon>
        <taxon>Hyalomma</taxon>
    </lineage>
</organism>
<dbReference type="Proteomes" id="UP000821845">
    <property type="component" value="Chromosome 11"/>
</dbReference>
<keyword evidence="2" id="KW-1185">Reference proteome</keyword>
<evidence type="ECO:0000313" key="2">
    <source>
        <dbReference type="Proteomes" id="UP000821845"/>
    </source>
</evidence>
<reference evidence="1" key="1">
    <citation type="submission" date="2020-05" db="EMBL/GenBank/DDBJ databases">
        <title>Large-scale comparative analyses of tick genomes elucidate their genetic diversity and vector capacities.</title>
        <authorList>
            <person name="Jia N."/>
            <person name="Wang J."/>
            <person name="Shi W."/>
            <person name="Du L."/>
            <person name="Sun Y."/>
            <person name="Zhan W."/>
            <person name="Jiang J."/>
            <person name="Wang Q."/>
            <person name="Zhang B."/>
            <person name="Ji P."/>
            <person name="Sakyi L.B."/>
            <person name="Cui X."/>
            <person name="Yuan T."/>
            <person name="Jiang B."/>
            <person name="Yang W."/>
            <person name="Lam T.T.-Y."/>
            <person name="Chang Q."/>
            <person name="Ding S."/>
            <person name="Wang X."/>
            <person name="Zhu J."/>
            <person name="Ruan X."/>
            <person name="Zhao L."/>
            <person name="Wei J."/>
            <person name="Que T."/>
            <person name="Du C."/>
            <person name="Cheng J."/>
            <person name="Dai P."/>
            <person name="Han X."/>
            <person name="Huang E."/>
            <person name="Gao Y."/>
            <person name="Liu J."/>
            <person name="Shao H."/>
            <person name="Ye R."/>
            <person name="Li L."/>
            <person name="Wei W."/>
            <person name="Wang X."/>
            <person name="Wang C."/>
            <person name="Yang T."/>
            <person name="Huo Q."/>
            <person name="Li W."/>
            <person name="Guo W."/>
            <person name="Chen H."/>
            <person name="Zhou L."/>
            <person name="Ni X."/>
            <person name="Tian J."/>
            <person name="Zhou Y."/>
            <person name="Sheng Y."/>
            <person name="Liu T."/>
            <person name="Pan Y."/>
            <person name="Xia L."/>
            <person name="Li J."/>
            <person name="Zhao F."/>
            <person name="Cao W."/>
        </authorList>
    </citation>
    <scope>NUCLEOTIDE SEQUENCE</scope>
    <source>
        <strain evidence="1">Hyas-2018</strain>
    </source>
</reference>
<protein>
    <submittedName>
        <fullName evidence="1">Uncharacterized protein</fullName>
    </submittedName>
</protein>
<comment type="caution">
    <text evidence="1">The sequence shown here is derived from an EMBL/GenBank/DDBJ whole genome shotgun (WGS) entry which is preliminary data.</text>
</comment>